<dbReference type="Proteomes" id="UP001140011">
    <property type="component" value="Unassembled WGS sequence"/>
</dbReference>
<evidence type="ECO:0000313" key="2">
    <source>
        <dbReference type="EMBL" id="KAJ2750329.1"/>
    </source>
</evidence>
<sequence>MVRVAPNSIILAIVAVLAATVVAEDIVTIVPKTIVSIAPRANVPHQKNPSYPGGGVYDG</sequence>
<reference evidence="2" key="1">
    <citation type="submission" date="2022-07" db="EMBL/GenBank/DDBJ databases">
        <title>Phylogenomic reconstructions and comparative analyses of Kickxellomycotina fungi.</title>
        <authorList>
            <person name="Reynolds N.K."/>
            <person name="Stajich J.E."/>
            <person name="Barry K."/>
            <person name="Grigoriev I.V."/>
            <person name="Crous P."/>
            <person name="Smith M.E."/>
        </authorList>
    </citation>
    <scope>NUCLEOTIDE SEQUENCE</scope>
    <source>
        <strain evidence="2">BCRC 34297</strain>
    </source>
</reference>
<accession>A0A9W8GX79</accession>
<comment type="caution">
    <text evidence="2">The sequence shown here is derived from an EMBL/GenBank/DDBJ whole genome shotgun (WGS) entry which is preliminary data.</text>
</comment>
<protein>
    <submittedName>
        <fullName evidence="2">Uncharacterized protein</fullName>
    </submittedName>
</protein>
<feature type="signal peptide" evidence="1">
    <location>
        <begin position="1"/>
        <end position="23"/>
    </location>
</feature>
<organism evidence="2 3">
    <name type="scientific">Coemansia pectinata</name>
    <dbReference type="NCBI Taxonomy" id="1052879"/>
    <lineage>
        <taxon>Eukaryota</taxon>
        <taxon>Fungi</taxon>
        <taxon>Fungi incertae sedis</taxon>
        <taxon>Zoopagomycota</taxon>
        <taxon>Kickxellomycotina</taxon>
        <taxon>Kickxellomycetes</taxon>
        <taxon>Kickxellales</taxon>
        <taxon>Kickxellaceae</taxon>
        <taxon>Coemansia</taxon>
    </lineage>
</organism>
<dbReference type="OrthoDB" id="10343434at2759"/>
<keyword evidence="3" id="KW-1185">Reference proteome</keyword>
<dbReference type="EMBL" id="JANBUH010000582">
    <property type="protein sequence ID" value="KAJ2750329.1"/>
    <property type="molecule type" value="Genomic_DNA"/>
</dbReference>
<proteinExistence type="predicted"/>
<keyword evidence="1" id="KW-0732">Signal</keyword>
<gene>
    <name evidence="2" type="ORF">GGI19_005171</name>
</gene>
<dbReference type="AlphaFoldDB" id="A0A9W8GX79"/>
<name>A0A9W8GX79_9FUNG</name>
<feature type="chain" id="PRO_5040908035" evidence="1">
    <location>
        <begin position="24"/>
        <end position="59"/>
    </location>
</feature>
<evidence type="ECO:0000313" key="3">
    <source>
        <dbReference type="Proteomes" id="UP001140011"/>
    </source>
</evidence>
<evidence type="ECO:0000256" key="1">
    <source>
        <dbReference type="SAM" id="SignalP"/>
    </source>
</evidence>